<dbReference type="PANTHER" id="PTHR33692:SF1">
    <property type="entry name" value="RIBOSOME MATURATION FACTOR RIMM"/>
    <property type="match status" value="1"/>
</dbReference>
<feature type="domain" description="RimM N-terminal" evidence="6">
    <location>
        <begin position="4"/>
        <end position="88"/>
    </location>
</feature>
<reference evidence="8" key="1">
    <citation type="submission" date="2020-09" db="EMBL/GenBank/DDBJ databases">
        <title>Hoyosella lacisalsi sp. nov., a halotolerant actinobacterium isolated from soil of Lake Gudzhirganskoe.</title>
        <authorList>
            <person name="Yang Q."/>
            <person name="Guo P.Y."/>
            <person name="Liu S.W."/>
            <person name="Li F.N."/>
            <person name="Sun C.H."/>
        </authorList>
    </citation>
    <scope>NUCLEOTIDE SEQUENCE</scope>
    <source>
        <strain evidence="8">G463</strain>
    </source>
</reference>
<evidence type="ECO:0000256" key="4">
    <source>
        <dbReference type="ARBA" id="ARBA00023186"/>
    </source>
</evidence>
<dbReference type="GO" id="GO:0042274">
    <property type="term" value="P:ribosomal small subunit biogenesis"/>
    <property type="evidence" value="ECO:0007669"/>
    <property type="project" value="UniProtKB-UniRule"/>
</dbReference>
<dbReference type="GO" id="GO:0005840">
    <property type="term" value="C:ribosome"/>
    <property type="evidence" value="ECO:0007669"/>
    <property type="project" value="InterPro"/>
</dbReference>
<keyword evidence="3 5" id="KW-0698">rRNA processing</keyword>
<dbReference type="Gene3D" id="2.40.30.60">
    <property type="entry name" value="RimM"/>
    <property type="match status" value="1"/>
</dbReference>
<comment type="domain">
    <text evidence="5">The PRC barrel domain binds ribosomal protein uS19.</text>
</comment>
<comment type="subunit">
    <text evidence="5">Binds ribosomal protein uS19.</text>
</comment>
<evidence type="ECO:0000256" key="3">
    <source>
        <dbReference type="ARBA" id="ARBA00022552"/>
    </source>
</evidence>
<dbReference type="AlphaFoldDB" id="A0A927JA77"/>
<dbReference type="InterPro" id="IPR002676">
    <property type="entry name" value="RimM_N"/>
</dbReference>
<keyword evidence="1 5" id="KW-0963">Cytoplasm</keyword>
<dbReference type="NCBIfam" id="TIGR02273">
    <property type="entry name" value="16S_RimM"/>
    <property type="match status" value="1"/>
</dbReference>
<protein>
    <recommendedName>
        <fullName evidence="5">Ribosome maturation factor RimM</fullName>
    </recommendedName>
</protein>
<comment type="caution">
    <text evidence="8">The sequence shown here is derived from an EMBL/GenBank/DDBJ whole genome shotgun (WGS) entry which is preliminary data.</text>
</comment>
<dbReference type="InterPro" id="IPR056792">
    <property type="entry name" value="PRC_RimM"/>
</dbReference>
<evidence type="ECO:0000256" key="1">
    <source>
        <dbReference type="ARBA" id="ARBA00022490"/>
    </source>
</evidence>
<comment type="function">
    <text evidence="5">An accessory protein needed during the final step in the assembly of 30S ribosomal subunit, possibly for assembly of the head region. Essential for efficient processing of 16S rRNA. May be needed both before and after RbfA during the maturation of 16S rRNA. It has affinity for free ribosomal 30S subunits but not for 70S ribosomes.</text>
</comment>
<gene>
    <name evidence="5 8" type="primary">rimM</name>
    <name evidence="8" type="ORF">HT102_03260</name>
</gene>
<dbReference type="GO" id="GO:0006364">
    <property type="term" value="P:rRNA processing"/>
    <property type="evidence" value="ECO:0007669"/>
    <property type="project" value="UniProtKB-UniRule"/>
</dbReference>
<dbReference type="InterPro" id="IPR036976">
    <property type="entry name" value="RimM_N_sf"/>
</dbReference>
<dbReference type="InterPro" id="IPR011033">
    <property type="entry name" value="PRC_barrel-like_sf"/>
</dbReference>
<evidence type="ECO:0000256" key="2">
    <source>
        <dbReference type="ARBA" id="ARBA00022517"/>
    </source>
</evidence>
<dbReference type="GO" id="GO:0005737">
    <property type="term" value="C:cytoplasm"/>
    <property type="evidence" value="ECO:0007669"/>
    <property type="project" value="UniProtKB-SubCell"/>
</dbReference>
<evidence type="ECO:0000259" key="7">
    <source>
        <dbReference type="Pfam" id="PF24986"/>
    </source>
</evidence>
<sequence>MELVIGRVAKSHGVHGELVVEVRTDAPEDRFIPGIELRGRRDRERATRPYVIEAVRAHSGRLLVRLEGIRDRDAADELRGTLFVIDSADIPPSEDDSYYDHELEGLRAFLVGSGEELGTVREVLHTAAGELLAITTTEGKEVLVPFVTEIVPGIDLDAGRISVAPPDGLLEL</sequence>
<dbReference type="RefSeq" id="WP_192037933.1">
    <property type="nucleotide sequence ID" value="NZ_JACYWE010000001.1"/>
</dbReference>
<name>A0A927JA77_9ACTN</name>
<dbReference type="Gene3D" id="2.30.30.240">
    <property type="entry name" value="PRC-barrel domain"/>
    <property type="match status" value="1"/>
</dbReference>
<keyword evidence="9" id="KW-1185">Reference proteome</keyword>
<comment type="similarity">
    <text evidence="5">Belongs to the RimM family.</text>
</comment>
<dbReference type="InterPro" id="IPR011961">
    <property type="entry name" value="RimM"/>
</dbReference>
<keyword evidence="2 5" id="KW-0690">Ribosome biogenesis</keyword>
<dbReference type="Proteomes" id="UP000642993">
    <property type="component" value="Unassembled WGS sequence"/>
</dbReference>
<evidence type="ECO:0000256" key="5">
    <source>
        <dbReference type="HAMAP-Rule" id="MF_00014"/>
    </source>
</evidence>
<dbReference type="PANTHER" id="PTHR33692">
    <property type="entry name" value="RIBOSOME MATURATION FACTOR RIMM"/>
    <property type="match status" value="1"/>
</dbReference>
<evidence type="ECO:0000259" key="6">
    <source>
        <dbReference type="Pfam" id="PF01782"/>
    </source>
</evidence>
<dbReference type="GO" id="GO:0043022">
    <property type="term" value="F:ribosome binding"/>
    <property type="evidence" value="ECO:0007669"/>
    <property type="project" value="InterPro"/>
</dbReference>
<evidence type="ECO:0000313" key="8">
    <source>
        <dbReference type="EMBL" id="MBD8505509.1"/>
    </source>
</evidence>
<dbReference type="Pfam" id="PF01782">
    <property type="entry name" value="RimM"/>
    <property type="match status" value="1"/>
</dbReference>
<evidence type="ECO:0000313" key="9">
    <source>
        <dbReference type="Proteomes" id="UP000642993"/>
    </source>
</evidence>
<keyword evidence="4 5" id="KW-0143">Chaperone</keyword>
<dbReference type="EMBL" id="JACYWE010000001">
    <property type="protein sequence ID" value="MBD8505509.1"/>
    <property type="molecule type" value="Genomic_DNA"/>
</dbReference>
<comment type="subcellular location">
    <subcellularLocation>
        <location evidence="5">Cytoplasm</location>
    </subcellularLocation>
</comment>
<dbReference type="InterPro" id="IPR009000">
    <property type="entry name" value="Transl_B-barrel_sf"/>
</dbReference>
<feature type="domain" description="Ribosome maturation factor RimM PRC barrel" evidence="7">
    <location>
        <begin position="101"/>
        <end position="169"/>
    </location>
</feature>
<proteinExistence type="inferred from homology"/>
<dbReference type="Pfam" id="PF24986">
    <property type="entry name" value="PRC_RimM"/>
    <property type="match status" value="1"/>
</dbReference>
<dbReference type="SUPFAM" id="SSF50346">
    <property type="entry name" value="PRC-barrel domain"/>
    <property type="match status" value="1"/>
</dbReference>
<accession>A0A927JA77</accession>
<dbReference type="SUPFAM" id="SSF50447">
    <property type="entry name" value="Translation proteins"/>
    <property type="match status" value="1"/>
</dbReference>
<dbReference type="HAMAP" id="MF_00014">
    <property type="entry name" value="Ribosome_mat_RimM"/>
    <property type="match status" value="1"/>
</dbReference>
<organism evidence="8 9">
    <name type="scientific">Lolliginicoccus lacisalsi</name>
    <dbReference type="NCBI Taxonomy" id="2742202"/>
    <lineage>
        <taxon>Bacteria</taxon>
        <taxon>Bacillati</taxon>
        <taxon>Actinomycetota</taxon>
        <taxon>Actinomycetes</taxon>
        <taxon>Mycobacteriales</taxon>
        <taxon>Hoyosellaceae</taxon>
        <taxon>Lolliginicoccus</taxon>
    </lineage>
</organism>